<evidence type="ECO:0000313" key="3">
    <source>
        <dbReference type="Proteomes" id="UP000031512"/>
    </source>
</evidence>
<dbReference type="Proteomes" id="UP000031512">
    <property type="component" value="Unassembled WGS sequence"/>
</dbReference>
<dbReference type="RefSeq" id="XP_004831566.1">
    <property type="nucleotide sequence ID" value="XM_004831509.1"/>
</dbReference>
<dbReference type="EMBL" id="ACOU01000007">
    <property type="protein sequence ID" value="EKX72114.1"/>
    <property type="molecule type" value="Genomic_DNA"/>
</dbReference>
<evidence type="ECO:0000256" key="1">
    <source>
        <dbReference type="SAM" id="Phobius"/>
    </source>
</evidence>
<keyword evidence="1" id="KW-0812">Transmembrane</keyword>
<accession>L1LA37</accession>
<dbReference type="VEuPathDB" id="PiroplasmaDB:BEWA_045780"/>
<keyword evidence="1" id="KW-0472">Membrane</keyword>
<keyword evidence="3" id="KW-1185">Reference proteome</keyword>
<feature type="transmembrane region" description="Helical" evidence="1">
    <location>
        <begin position="504"/>
        <end position="525"/>
    </location>
</feature>
<protein>
    <submittedName>
        <fullName evidence="2">Uncharacterized protein</fullName>
    </submittedName>
</protein>
<keyword evidence="1" id="KW-1133">Transmembrane helix</keyword>
<organism evidence="2 3">
    <name type="scientific">Theileria equi strain WA</name>
    <dbReference type="NCBI Taxonomy" id="1537102"/>
    <lineage>
        <taxon>Eukaryota</taxon>
        <taxon>Sar</taxon>
        <taxon>Alveolata</taxon>
        <taxon>Apicomplexa</taxon>
        <taxon>Aconoidasida</taxon>
        <taxon>Piroplasmida</taxon>
        <taxon>Theileriidae</taxon>
        <taxon>Theileria</taxon>
    </lineage>
</organism>
<dbReference type="GeneID" id="15804226"/>
<sequence>MDEEINLDIGPSRFNGNHHNDIKGVKRRDYPSEYICYEYEKATGVLFQLDQLYYGTQELDYIIPPTEKVSKIITYFTSTSNSLLVIQIKAEYRCYYYTNHNTDVEMNPDSIFDDFVTINQNELATEDLTTILKKVEEEKSLDYESLSNEMKTKLLRRGEIVFDLKQQPKGGKRGRYKSKLTGVEIWVENSEIKSGEYTKVRHRQLCHQFWIKGIKNPKGDDITLEAGFPNEPLEEFSVYYDSQDKSYANPLLIVLTVWAKYPGGSQEYGPGKYLLSKNRNCATWHIRRVSSALFNEEICIPKIIDNIELHNRLEVSKLKSSIHDKVKDVTRELSLDATQTSLQRGTYSNRSIIHYRKGPLVEGYNTVLHADTFPSFTVRSVKVNGATTIDYTRLPPFSVPFVKFCVYYTNSYKIPVLIEFICLNPVKSDARLCAYYYSRDYHDGVWVGYLLTTTADESEKDLINLLKHIKENRNRINHNTLGTHGLHRKLTRYEPYTEDIGETAVLVGGIVGIIGAVAITAWKLWPMVKKAF</sequence>
<reference evidence="2 3" key="1">
    <citation type="journal article" date="2012" name="BMC Genomics">
        <title>Comparative genomic analysis and phylogenetic position of Theileria equi.</title>
        <authorList>
            <person name="Kappmeyer L.S."/>
            <person name="Thiagarajan M."/>
            <person name="Herndon D.R."/>
            <person name="Ramsay J.D."/>
            <person name="Caler E."/>
            <person name="Djikeng A."/>
            <person name="Gillespie J.J."/>
            <person name="Lau A.O."/>
            <person name="Roalson E.H."/>
            <person name="Silva J.C."/>
            <person name="Silva M.G."/>
            <person name="Suarez C.E."/>
            <person name="Ueti M.W."/>
            <person name="Nene V.M."/>
            <person name="Mealey R.H."/>
            <person name="Knowles D.P."/>
            <person name="Brayton K.A."/>
        </authorList>
    </citation>
    <scope>NUCLEOTIDE SEQUENCE [LARGE SCALE GENOMIC DNA]</scope>
    <source>
        <strain evidence="2 3">WA</strain>
    </source>
</reference>
<name>L1LA37_THEEQ</name>
<dbReference type="KEGG" id="beq:BEWA_045780"/>
<proteinExistence type="predicted"/>
<evidence type="ECO:0000313" key="2">
    <source>
        <dbReference type="EMBL" id="EKX72114.1"/>
    </source>
</evidence>
<comment type="caution">
    <text evidence="2">The sequence shown here is derived from an EMBL/GenBank/DDBJ whole genome shotgun (WGS) entry which is preliminary data.</text>
</comment>
<gene>
    <name evidence="2" type="ORF">BEWA_045780</name>
</gene>
<dbReference type="AlphaFoldDB" id="L1LA37"/>